<comment type="caution">
    <text evidence="11">The sequence shown here is derived from an EMBL/GenBank/DDBJ whole genome shotgun (WGS) entry which is preliminary data.</text>
</comment>
<feature type="compositionally biased region" description="Low complexity" evidence="9">
    <location>
        <begin position="316"/>
        <end position="335"/>
    </location>
</feature>
<protein>
    <recommendedName>
        <fullName evidence="3">Signal peptidase complex subunit 2</fullName>
    </recommendedName>
</protein>
<feature type="transmembrane region" description="Helical" evidence="10">
    <location>
        <begin position="41"/>
        <end position="59"/>
    </location>
</feature>
<evidence type="ECO:0000256" key="9">
    <source>
        <dbReference type="SAM" id="MobiDB-lite"/>
    </source>
</evidence>
<evidence type="ECO:0000256" key="4">
    <source>
        <dbReference type="ARBA" id="ARBA00022692"/>
    </source>
</evidence>
<dbReference type="GO" id="GO:0005787">
    <property type="term" value="C:signal peptidase complex"/>
    <property type="evidence" value="ECO:0007669"/>
    <property type="project" value="InterPro"/>
</dbReference>
<dbReference type="PANTHER" id="PTHR13085:SF0">
    <property type="entry name" value="SIGNAL PEPTIDASE COMPLEX SUBUNIT 2"/>
    <property type="match status" value="1"/>
</dbReference>
<feature type="region of interest" description="Disordered" evidence="9">
    <location>
        <begin position="276"/>
        <end position="335"/>
    </location>
</feature>
<reference evidence="11 12" key="1">
    <citation type="submission" date="2022-09" db="EMBL/GenBank/DDBJ databases">
        <authorList>
            <person name="Palmer J.M."/>
        </authorList>
    </citation>
    <scope>NUCLEOTIDE SEQUENCE [LARGE SCALE GENOMIC DNA]</scope>
    <source>
        <strain evidence="11 12">DSM 7382</strain>
    </source>
</reference>
<keyword evidence="5" id="KW-0256">Endoplasmic reticulum</keyword>
<dbReference type="InterPro" id="IPR009582">
    <property type="entry name" value="Spc2/SPCS2"/>
</dbReference>
<gene>
    <name evidence="11" type="ORF">QCA50_012707</name>
</gene>
<proteinExistence type="inferred from homology"/>
<evidence type="ECO:0000256" key="1">
    <source>
        <dbReference type="ARBA" id="ARBA00004477"/>
    </source>
</evidence>
<name>A0AAW0FYY3_9APHY</name>
<evidence type="ECO:0000313" key="12">
    <source>
        <dbReference type="Proteomes" id="UP001385951"/>
    </source>
</evidence>
<keyword evidence="4 10" id="KW-0812">Transmembrane</keyword>
<keyword evidence="12" id="KW-1185">Reference proteome</keyword>
<comment type="subcellular location">
    <subcellularLocation>
        <location evidence="1">Endoplasmic reticulum membrane</location>
        <topology evidence="1">Multi-pass membrane protein</topology>
    </subcellularLocation>
</comment>
<dbReference type="Pfam" id="PF06703">
    <property type="entry name" value="SPC25"/>
    <property type="match status" value="1"/>
</dbReference>
<dbReference type="GO" id="GO:0006465">
    <property type="term" value="P:signal peptide processing"/>
    <property type="evidence" value="ECO:0007669"/>
    <property type="project" value="InterPro"/>
</dbReference>
<evidence type="ECO:0000256" key="2">
    <source>
        <dbReference type="ARBA" id="ARBA00007324"/>
    </source>
</evidence>
<sequence>MSELKKTNLNSVVDLRTVVDDNLQASLGKLGYAQSFTLTDLKLALGYMTLAIAGGLFYLDKKFEFKDAYNFTVAGIVVYFIISKFKNNKYVGYNDSKEKILISSWTNKYEPTYHYKIVINDDESRAITSQFPFTSVFDSFGYYKSDLTTEILQKELEKFVETQRMPTTSRDPRLPDVIKIDDIASGKIEPTLIYNELDRLKVEINVLRNDMSLFIKALATVPDNQRQDDYYRTAVQRLKCVQNSIKEYCNEYYKLLPIINLAQIKLGHEVEIVPQANKTPNVPPAPKPTTANKAPVKRTASGSKTNNVPNGKPMANGSNANRNGNGNLPNQPIVL</sequence>
<dbReference type="PANTHER" id="PTHR13085">
    <property type="entry name" value="MICROSOMAL SIGNAL PEPTIDASE 25 KDA SUBUNIT"/>
    <property type="match status" value="1"/>
</dbReference>
<keyword evidence="7 10" id="KW-0472">Membrane</keyword>
<organism evidence="11 12">
    <name type="scientific">Cerrena zonata</name>
    <dbReference type="NCBI Taxonomy" id="2478898"/>
    <lineage>
        <taxon>Eukaryota</taxon>
        <taxon>Fungi</taxon>
        <taxon>Dikarya</taxon>
        <taxon>Basidiomycota</taxon>
        <taxon>Agaricomycotina</taxon>
        <taxon>Agaricomycetes</taxon>
        <taxon>Polyporales</taxon>
        <taxon>Cerrenaceae</taxon>
        <taxon>Cerrena</taxon>
    </lineage>
</organism>
<evidence type="ECO:0000256" key="10">
    <source>
        <dbReference type="SAM" id="Phobius"/>
    </source>
</evidence>
<evidence type="ECO:0000256" key="3">
    <source>
        <dbReference type="ARBA" id="ARBA00017057"/>
    </source>
</evidence>
<feature type="compositionally biased region" description="Polar residues" evidence="9">
    <location>
        <begin position="300"/>
        <end position="309"/>
    </location>
</feature>
<dbReference type="AlphaFoldDB" id="A0AAW0FYY3"/>
<comment type="similarity">
    <text evidence="2">Belongs to the SPCS2 family.</text>
</comment>
<dbReference type="Proteomes" id="UP001385951">
    <property type="component" value="Unassembled WGS sequence"/>
</dbReference>
<evidence type="ECO:0000256" key="8">
    <source>
        <dbReference type="ARBA" id="ARBA00045608"/>
    </source>
</evidence>
<evidence type="ECO:0000256" key="5">
    <source>
        <dbReference type="ARBA" id="ARBA00022824"/>
    </source>
</evidence>
<evidence type="ECO:0000256" key="6">
    <source>
        <dbReference type="ARBA" id="ARBA00022989"/>
    </source>
</evidence>
<feature type="transmembrane region" description="Helical" evidence="10">
    <location>
        <begin position="68"/>
        <end position="85"/>
    </location>
</feature>
<evidence type="ECO:0000256" key="7">
    <source>
        <dbReference type="ARBA" id="ARBA00023136"/>
    </source>
</evidence>
<dbReference type="GO" id="GO:0045047">
    <property type="term" value="P:protein targeting to ER"/>
    <property type="evidence" value="ECO:0007669"/>
    <property type="project" value="TreeGrafter"/>
</dbReference>
<keyword evidence="6 10" id="KW-1133">Transmembrane helix</keyword>
<dbReference type="EMBL" id="JASBNA010000027">
    <property type="protein sequence ID" value="KAK7684065.1"/>
    <property type="molecule type" value="Genomic_DNA"/>
</dbReference>
<comment type="function">
    <text evidence="8">Component of the signal peptidase complex (SPC) which catalyzes the cleavage of N-terminal signal sequences from nascent proteins as they are translocated into the lumen of the endoplasmic reticulum. Enhances the enzymatic activity of SPC and facilitates the interactions between different components of the translocation site.</text>
</comment>
<accession>A0AAW0FYY3</accession>
<evidence type="ECO:0000313" key="11">
    <source>
        <dbReference type="EMBL" id="KAK7684065.1"/>
    </source>
</evidence>